<proteinExistence type="predicted"/>
<organism evidence="1 2">
    <name type="scientific">Cryobacterium sinapicolor</name>
    <dbReference type="NCBI Taxonomy" id="1259236"/>
    <lineage>
        <taxon>Bacteria</taxon>
        <taxon>Bacillati</taxon>
        <taxon>Actinomycetota</taxon>
        <taxon>Actinomycetes</taxon>
        <taxon>Micrococcales</taxon>
        <taxon>Microbacteriaceae</taxon>
        <taxon>Cryobacterium</taxon>
    </lineage>
</organism>
<protein>
    <submittedName>
        <fullName evidence="1">Uncharacterized protein</fullName>
    </submittedName>
</protein>
<dbReference type="EMBL" id="SOGQ01000014">
    <property type="protein sequence ID" value="TFD04016.1"/>
    <property type="molecule type" value="Genomic_DNA"/>
</dbReference>
<evidence type="ECO:0000313" key="2">
    <source>
        <dbReference type="Proteomes" id="UP000297853"/>
    </source>
</evidence>
<accession>A0ABY2JIP2</accession>
<dbReference type="SUPFAM" id="SSF143865">
    <property type="entry name" value="CorA soluble domain-like"/>
    <property type="match status" value="1"/>
</dbReference>
<dbReference type="Proteomes" id="UP000297853">
    <property type="component" value="Unassembled WGS sequence"/>
</dbReference>
<keyword evidence="2" id="KW-1185">Reference proteome</keyword>
<dbReference type="Gene3D" id="1.20.58.340">
    <property type="entry name" value="Magnesium transport protein CorA, transmembrane region"/>
    <property type="match status" value="1"/>
</dbReference>
<sequence length="71" mass="8330">MTTNEIAAFLTDRALVTVHMNGNFTLMRLRTLRRIILPLREVVNALPRRDLHLLQDEMGPYLQDVYEHGLR</sequence>
<name>A0ABY2JIP2_9MICO</name>
<evidence type="ECO:0000313" key="1">
    <source>
        <dbReference type="EMBL" id="TFD04016.1"/>
    </source>
</evidence>
<dbReference type="InterPro" id="IPR045861">
    <property type="entry name" value="CorA_cytoplasmic_dom"/>
</dbReference>
<dbReference type="RefSeq" id="WP_134427879.1">
    <property type="nucleotide sequence ID" value="NZ_SOGQ01000014.1"/>
</dbReference>
<reference evidence="1 2" key="1">
    <citation type="submission" date="2019-03" db="EMBL/GenBank/DDBJ databases">
        <title>Genomics of glacier-inhabiting Cryobacterium strains.</title>
        <authorList>
            <person name="Liu Q."/>
            <person name="Xin Y.-H."/>
        </authorList>
    </citation>
    <scope>NUCLEOTIDE SEQUENCE [LARGE SCALE GENOMIC DNA]</scope>
    <source>
        <strain evidence="1 2">TMT1-23-1</strain>
    </source>
</reference>
<comment type="caution">
    <text evidence="1">The sequence shown here is derived from an EMBL/GenBank/DDBJ whole genome shotgun (WGS) entry which is preliminary data.</text>
</comment>
<gene>
    <name evidence="1" type="ORF">E3T28_03145</name>
</gene>